<feature type="transmembrane region" description="Helical" evidence="10">
    <location>
        <begin position="134"/>
        <end position="155"/>
    </location>
</feature>
<keyword evidence="7 10" id="KW-1133">Transmembrane helix</keyword>
<gene>
    <name evidence="13" type="primary">mdlB-2</name>
</gene>
<dbReference type="PANTHER" id="PTHR43394:SF1">
    <property type="entry name" value="ATP-BINDING CASSETTE SUB-FAMILY B MEMBER 10, MITOCHONDRIAL"/>
    <property type="match status" value="1"/>
</dbReference>
<dbReference type="InterPro" id="IPR027417">
    <property type="entry name" value="P-loop_NTPase"/>
</dbReference>
<dbReference type="PANTHER" id="PTHR43394">
    <property type="entry name" value="ATP-DEPENDENT PERMEASE MDL1, MITOCHONDRIAL"/>
    <property type="match status" value="1"/>
</dbReference>
<keyword evidence="6 13" id="KW-0067">ATP-binding</keyword>
<proteinExistence type="predicted"/>
<evidence type="ECO:0000259" key="12">
    <source>
        <dbReference type="PROSITE" id="PS50929"/>
    </source>
</evidence>
<keyword evidence="8 10" id="KW-0472">Membrane</keyword>
<dbReference type="RefSeq" id="WP_204170028.1">
    <property type="nucleotide sequence ID" value="NZ_JAIEWR010000001.1"/>
</dbReference>
<evidence type="ECO:0000256" key="2">
    <source>
        <dbReference type="ARBA" id="ARBA00022448"/>
    </source>
</evidence>
<dbReference type="GO" id="GO:0005886">
    <property type="term" value="C:plasma membrane"/>
    <property type="evidence" value="ECO:0007669"/>
    <property type="project" value="UniProtKB-SubCell"/>
</dbReference>
<dbReference type="Pfam" id="PF00005">
    <property type="entry name" value="ABC_tran"/>
    <property type="match status" value="1"/>
</dbReference>
<protein>
    <submittedName>
        <fullName evidence="13">Multidrug ABC transporter ATP-binding protein</fullName>
    </submittedName>
</protein>
<organism evidence="13">
    <name type="scientific">Mammaliicoccus sciuri</name>
    <name type="common">Staphylococcus sciuri</name>
    <dbReference type="NCBI Taxonomy" id="1296"/>
    <lineage>
        <taxon>Bacteria</taxon>
        <taxon>Bacillati</taxon>
        <taxon>Bacillota</taxon>
        <taxon>Bacilli</taxon>
        <taxon>Bacillales</taxon>
        <taxon>Staphylococcaceae</taxon>
        <taxon>Mammaliicoccus</taxon>
    </lineage>
</organism>
<feature type="transmembrane region" description="Helical" evidence="10">
    <location>
        <begin position="21"/>
        <end position="40"/>
    </location>
</feature>
<keyword evidence="5" id="KW-0547">Nucleotide-binding</keyword>
<keyword evidence="4 10" id="KW-0812">Transmembrane</keyword>
<dbReference type="Gene3D" id="1.20.1560.10">
    <property type="entry name" value="ABC transporter type 1, transmembrane domain"/>
    <property type="match status" value="1"/>
</dbReference>
<evidence type="ECO:0000256" key="5">
    <source>
        <dbReference type="ARBA" id="ARBA00022741"/>
    </source>
</evidence>
<dbReference type="FunFam" id="3.40.50.300:FF:000221">
    <property type="entry name" value="Multidrug ABC transporter ATP-binding protein"/>
    <property type="match status" value="1"/>
</dbReference>
<feature type="domain" description="ABC transporter" evidence="11">
    <location>
        <begin position="335"/>
        <end position="570"/>
    </location>
</feature>
<evidence type="ECO:0000256" key="1">
    <source>
        <dbReference type="ARBA" id="ARBA00004651"/>
    </source>
</evidence>
<dbReference type="PROSITE" id="PS50929">
    <property type="entry name" value="ABC_TM1F"/>
    <property type="match status" value="1"/>
</dbReference>
<dbReference type="GO" id="GO:0005524">
    <property type="term" value="F:ATP binding"/>
    <property type="evidence" value="ECO:0007669"/>
    <property type="project" value="UniProtKB-KW"/>
</dbReference>
<feature type="transmembrane region" description="Helical" evidence="10">
    <location>
        <begin position="60"/>
        <end position="78"/>
    </location>
</feature>
<dbReference type="InterPro" id="IPR011527">
    <property type="entry name" value="ABC1_TM_dom"/>
</dbReference>
<dbReference type="FunFam" id="1.20.1560.10:FF:000011">
    <property type="entry name" value="Multidrug ABC transporter ATP-binding protein"/>
    <property type="match status" value="1"/>
</dbReference>
<dbReference type="Gene3D" id="3.40.50.300">
    <property type="entry name" value="P-loop containing nucleotide triphosphate hydrolases"/>
    <property type="match status" value="1"/>
</dbReference>
<dbReference type="SMART" id="SM00382">
    <property type="entry name" value="AAA"/>
    <property type="match status" value="1"/>
</dbReference>
<dbReference type="AlphaFoldDB" id="A0A1C9LUA7"/>
<dbReference type="PROSITE" id="PS00211">
    <property type="entry name" value="ABC_TRANSPORTER_1"/>
    <property type="match status" value="1"/>
</dbReference>
<dbReference type="InterPro" id="IPR036640">
    <property type="entry name" value="ABC1_TM_sf"/>
</dbReference>
<dbReference type="EMBL" id="KX447567">
    <property type="protein sequence ID" value="AOQ25883.1"/>
    <property type="molecule type" value="Genomic_DNA"/>
</dbReference>
<evidence type="ECO:0000256" key="7">
    <source>
        <dbReference type="ARBA" id="ARBA00022989"/>
    </source>
</evidence>
<evidence type="ECO:0000256" key="10">
    <source>
        <dbReference type="SAM" id="Phobius"/>
    </source>
</evidence>
<dbReference type="InterPro" id="IPR003439">
    <property type="entry name" value="ABC_transporter-like_ATP-bd"/>
</dbReference>
<feature type="transmembrane region" description="Helical" evidence="10">
    <location>
        <begin position="278"/>
        <end position="301"/>
    </location>
</feature>
<accession>A0A1C9LUA7</accession>
<feature type="transmembrane region" description="Helical" evidence="10">
    <location>
        <begin position="161"/>
        <end position="179"/>
    </location>
</feature>
<feature type="transmembrane region" description="Helical" evidence="10">
    <location>
        <begin position="244"/>
        <end position="266"/>
    </location>
</feature>
<evidence type="ECO:0000256" key="3">
    <source>
        <dbReference type="ARBA" id="ARBA00022475"/>
    </source>
</evidence>
<evidence type="ECO:0000256" key="8">
    <source>
        <dbReference type="ARBA" id="ARBA00023136"/>
    </source>
</evidence>
<dbReference type="PROSITE" id="PS50893">
    <property type="entry name" value="ABC_TRANSPORTER_2"/>
    <property type="match status" value="1"/>
</dbReference>
<dbReference type="GO" id="GO:0016887">
    <property type="term" value="F:ATP hydrolysis activity"/>
    <property type="evidence" value="ECO:0007669"/>
    <property type="project" value="InterPro"/>
</dbReference>
<evidence type="ECO:0000313" key="13">
    <source>
        <dbReference type="EMBL" id="AOQ25883.1"/>
    </source>
</evidence>
<sequence length="579" mass="65204">MFQAIKKLMWFFKGHWKRYTIAIILLLIANVVEVLPPWIVGQTIDKISDRSLTEQIYHQLVIIFIIVLILSYIVNYIWRTLIFSGSQILESLMRRKLMQKFLSMSPTFFEKNRTGDLMAKSTNDLNQIRNTAGIGILTLIDSTTFMGTIILTMGITVSWKLTLFALIPLPLLAILEIELGKRIHKRYLVSQKSFGDMNDSVLESIEGVRVTRAYVQEDKLNKDFKNMTESVVEKFMNVEKMDAFFQPITIIITAMSQVIGIGYGAFLVNSGEMTIGGLISFTVYLNMLVWPMFSVGILINIMQRGNASIDRVEETLNEAETVIDVENKGMPSHDIGMNSVVFKYPSSESINLNNINIILGKGETLGIVGATGSGKTTLIKQILKEYPTGDGEIVLGDTNINQISKSDLRSLIGYVSQENILFSRSIRDNIRFGKSNATDNEIEEAIKLAYFEKDIERLPQGLETLVGEKGIAISGGQKQRIAIARALIMDPKILILDDALSAVDAKTEKKIIQNIQKYRQGKTTIIATHRLSGVKHANQIVVMDHGEITESGTHDQLLQMNGWYKSQFERQRLKEVYSK</sequence>
<comment type="subcellular location">
    <subcellularLocation>
        <location evidence="1">Cell membrane</location>
        <topology evidence="1">Multi-pass membrane protein</topology>
    </subcellularLocation>
</comment>
<dbReference type="SUPFAM" id="SSF52540">
    <property type="entry name" value="P-loop containing nucleoside triphosphate hydrolases"/>
    <property type="match status" value="1"/>
</dbReference>
<evidence type="ECO:0000256" key="4">
    <source>
        <dbReference type="ARBA" id="ARBA00022692"/>
    </source>
</evidence>
<reference evidence="13" key="1">
    <citation type="submission" date="2016-06" db="EMBL/GenBank/DDBJ databases">
        <title>Presence of the optrA gene in methicillin-resistant Staphylococcus sciuri of porcine origin.</title>
        <authorList>
            <person name="Fan R."/>
            <person name="Li D."/>
            <person name="Wang Y."/>
            <person name="He T."/>
            <person name="Schwarz S."/>
            <person name="Wu C."/>
        </authorList>
    </citation>
    <scope>NUCLEOTIDE SEQUENCE</scope>
    <source>
        <strain evidence="13">MS58-20</strain>
    </source>
</reference>
<name>A0A1C9LUA7_MAMSC</name>
<evidence type="ECO:0000256" key="9">
    <source>
        <dbReference type="ARBA" id="ARBA00025074"/>
    </source>
</evidence>
<evidence type="ECO:0000256" key="6">
    <source>
        <dbReference type="ARBA" id="ARBA00022840"/>
    </source>
</evidence>
<dbReference type="InterPro" id="IPR003593">
    <property type="entry name" value="AAA+_ATPase"/>
</dbReference>
<keyword evidence="3" id="KW-1003">Cell membrane</keyword>
<dbReference type="InterPro" id="IPR017871">
    <property type="entry name" value="ABC_transporter-like_CS"/>
</dbReference>
<dbReference type="SUPFAM" id="SSF90123">
    <property type="entry name" value="ABC transporter transmembrane region"/>
    <property type="match status" value="1"/>
</dbReference>
<keyword evidence="2" id="KW-0813">Transport</keyword>
<dbReference type="InterPro" id="IPR039421">
    <property type="entry name" value="Type_1_exporter"/>
</dbReference>
<comment type="function">
    <text evidence="9">May be involved in multidrug export. Transmembrane domains (TMD) form a pore in the cell membrane and the ATP-binding domain (NBD) is responsible for energy generation.</text>
</comment>
<dbReference type="GO" id="GO:0015421">
    <property type="term" value="F:ABC-type oligopeptide transporter activity"/>
    <property type="evidence" value="ECO:0007669"/>
    <property type="project" value="TreeGrafter"/>
</dbReference>
<dbReference type="Pfam" id="PF00664">
    <property type="entry name" value="ABC_membrane"/>
    <property type="match status" value="1"/>
</dbReference>
<dbReference type="CDD" id="cd18541">
    <property type="entry name" value="ABC_6TM_TmrB_like"/>
    <property type="match status" value="1"/>
</dbReference>
<evidence type="ECO:0000259" key="11">
    <source>
        <dbReference type="PROSITE" id="PS50893"/>
    </source>
</evidence>
<feature type="domain" description="ABC transmembrane type-1" evidence="12">
    <location>
        <begin position="21"/>
        <end position="304"/>
    </location>
</feature>